<sequence>MMSFYGYSPPRTLLFYMPTTSASHLTIVRQTDRSFNIMGGRSGADKKARLQSHTLPSSPSHSSSSSSDFEFRICSSPPNNNSSSSSLCPADDLFYRGQLLPLHPSPRLSMVRSLLLASSSTSSSSAASRDSSGSSSSSDVALFADYNCDSSRPSSVADLEDEFIMRPLNGPAPTQLGGRVSVIKTNKYFSVPRFSSVFNNKEPRRTAAAPNNGGAASKSVKRMSASARDVFSKYVNRVKPWYDKLSQKQKIDGPVSSCLIPSQRRSGGSVKASAMNDAGEISHSFSGYPRRKRMVSSCPSSIRSSPCHSGILTRAAFPIPSRTCSSIGGGGCVDSSMEELQNAIQGAIAHCKNSMLQNKSHPLVGNAV</sequence>
<reference evidence="2" key="1">
    <citation type="submission" date="2021-01" db="UniProtKB">
        <authorList>
            <consortium name="EnsemblPlants"/>
        </authorList>
    </citation>
    <scope>IDENTIFICATION</scope>
</reference>
<feature type="compositionally biased region" description="Low complexity" evidence="1">
    <location>
        <begin position="52"/>
        <end position="66"/>
    </location>
</feature>
<evidence type="ECO:0000256" key="1">
    <source>
        <dbReference type="SAM" id="MobiDB-lite"/>
    </source>
</evidence>
<dbReference type="GO" id="GO:0019210">
    <property type="term" value="F:kinase inhibitor activity"/>
    <property type="evidence" value="ECO:0007669"/>
    <property type="project" value="InterPro"/>
</dbReference>
<protein>
    <recommendedName>
        <fullName evidence="4">Membrane-associated kinase regulator 1</fullName>
    </recommendedName>
</protein>
<dbReference type="PANTHER" id="PTHR33312">
    <property type="entry name" value="MEMBRANE-ASSOCIATED KINASE REGULATOR 4-RELATED"/>
    <property type="match status" value="1"/>
</dbReference>
<dbReference type="GO" id="GO:0005886">
    <property type="term" value="C:plasma membrane"/>
    <property type="evidence" value="ECO:0007669"/>
    <property type="project" value="InterPro"/>
</dbReference>
<evidence type="ECO:0000313" key="2">
    <source>
        <dbReference type="EnsemblPlants" id="Kaladp0048s0249.1.v1.1.CDS.1"/>
    </source>
</evidence>
<evidence type="ECO:0008006" key="4">
    <source>
        <dbReference type="Google" id="ProtNLM"/>
    </source>
</evidence>
<name>A0A7N0TZ23_KALFE</name>
<dbReference type="Proteomes" id="UP000594263">
    <property type="component" value="Unplaced"/>
</dbReference>
<proteinExistence type="predicted"/>
<dbReference type="EnsemblPlants" id="Kaladp0048s0249.1.v1.1">
    <property type="protein sequence ID" value="Kaladp0048s0249.1.v1.1.CDS.1"/>
    <property type="gene ID" value="Kaladp0048s0249.v1.1"/>
</dbReference>
<accession>A0A7N0TZ23</accession>
<feature type="region of interest" description="Disordered" evidence="1">
    <location>
        <begin position="39"/>
        <end position="66"/>
    </location>
</feature>
<dbReference type="PANTHER" id="PTHR33312:SF8">
    <property type="entry name" value="MEMBRANE-ASSOCIATED KINASE REGULATOR 1-RELATED"/>
    <property type="match status" value="1"/>
</dbReference>
<dbReference type="Gramene" id="Kaladp0048s0249.1.v1.1">
    <property type="protein sequence ID" value="Kaladp0048s0249.1.v1.1.CDS.1"/>
    <property type="gene ID" value="Kaladp0048s0249.v1.1"/>
</dbReference>
<keyword evidence="3" id="KW-1185">Reference proteome</keyword>
<dbReference type="InterPro" id="IPR039620">
    <property type="entry name" value="BKI1/MAKR1/3/4"/>
</dbReference>
<dbReference type="AlphaFoldDB" id="A0A7N0TZ23"/>
<organism evidence="2 3">
    <name type="scientific">Kalanchoe fedtschenkoi</name>
    <name type="common">Lavender scallops</name>
    <name type="synonym">South American air plant</name>
    <dbReference type="NCBI Taxonomy" id="63787"/>
    <lineage>
        <taxon>Eukaryota</taxon>
        <taxon>Viridiplantae</taxon>
        <taxon>Streptophyta</taxon>
        <taxon>Embryophyta</taxon>
        <taxon>Tracheophyta</taxon>
        <taxon>Spermatophyta</taxon>
        <taxon>Magnoliopsida</taxon>
        <taxon>eudicotyledons</taxon>
        <taxon>Gunneridae</taxon>
        <taxon>Pentapetalae</taxon>
        <taxon>Saxifragales</taxon>
        <taxon>Crassulaceae</taxon>
        <taxon>Kalanchoe</taxon>
    </lineage>
</organism>
<dbReference type="OMA" id="KISHHRI"/>
<evidence type="ECO:0000313" key="3">
    <source>
        <dbReference type="Proteomes" id="UP000594263"/>
    </source>
</evidence>